<evidence type="ECO:0000313" key="6">
    <source>
        <dbReference type="EMBL" id="KAF7731591.1"/>
    </source>
</evidence>
<feature type="compositionally biased region" description="Low complexity" evidence="4">
    <location>
        <begin position="973"/>
        <end position="992"/>
    </location>
</feature>
<feature type="compositionally biased region" description="Polar residues" evidence="4">
    <location>
        <begin position="552"/>
        <end position="561"/>
    </location>
</feature>
<dbReference type="Gene3D" id="1.25.40.20">
    <property type="entry name" value="Ankyrin repeat-containing domain"/>
    <property type="match status" value="1"/>
</dbReference>
<dbReference type="InterPro" id="IPR002110">
    <property type="entry name" value="Ankyrin_rpt"/>
</dbReference>
<reference evidence="6" key="1">
    <citation type="submission" date="2020-01" db="EMBL/GenBank/DDBJ databases">
        <title>Genome Sequencing of Three Apophysomyces-Like Fungal Strains Confirms a Novel Fungal Genus in the Mucoromycota with divergent Burkholderia-like Endosymbiotic Bacteria.</title>
        <authorList>
            <person name="Stajich J.E."/>
            <person name="Macias A.M."/>
            <person name="Carter-House D."/>
            <person name="Lovett B."/>
            <person name="Kasson L.R."/>
            <person name="Berry K."/>
            <person name="Grigoriev I."/>
            <person name="Chang Y."/>
            <person name="Spatafora J."/>
            <person name="Kasson M.T."/>
        </authorList>
    </citation>
    <scope>NUCLEOTIDE SEQUENCE</scope>
    <source>
        <strain evidence="6">NRRL A-21654</strain>
    </source>
</reference>
<dbReference type="InterPro" id="IPR001849">
    <property type="entry name" value="PH_domain"/>
</dbReference>
<feature type="region of interest" description="Disordered" evidence="4">
    <location>
        <begin position="542"/>
        <end position="583"/>
    </location>
</feature>
<comment type="caution">
    <text evidence="6">The sequence shown here is derived from an EMBL/GenBank/DDBJ whole genome shotgun (WGS) entry which is preliminary data.</text>
</comment>
<feature type="region of interest" description="Disordered" evidence="4">
    <location>
        <begin position="713"/>
        <end position="783"/>
    </location>
</feature>
<dbReference type="SUPFAM" id="SSF50729">
    <property type="entry name" value="PH domain-like"/>
    <property type="match status" value="1"/>
</dbReference>
<evidence type="ECO:0000256" key="4">
    <source>
        <dbReference type="SAM" id="MobiDB-lite"/>
    </source>
</evidence>
<evidence type="ECO:0000256" key="3">
    <source>
        <dbReference type="PROSITE-ProRule" id="PRU00023"/>
    </source>
</evidence>
<dbReference type="InterPro" id="IPR052007">
    <property type="entry name" value="Bud4"/>
</dbReference>
<dbReference type="PANTHER" id="PTHR36100">
    <property type="entry name" value="BUD SITE SELECTION PROTEIN 4"/>
    <property type="match status" value="1"/>
</dbReference>
<dbReference type="SUPFAM" id="SSF48403">
    <property type="entry name" value="Ankyrin repeat"/>
    <property type="match status" value="1"/>
</dbReference>
<dbReference type="GO" id="GO:0051301">
    <property type="term" value="P:cell division"/>
    <property type="evidence" value="ECO:0007669"/>
    <property type="project" value="UniProtKB-KW"/>
</dbReference>
<sequence length="1415" mass="160448">MSGESSLLSEWTKAVENGDLERIKELHQGHPKLLWSPLARDITQDTDRAHLVAQLQHWEILGASLQPLYALQYILLDHLEDANGEITAAQKARTELLSYFIKHTRTDDLNTRYWGCNNTTLHLASFLDLPNVVAQLMEKGASPNIPNDMGYFPKDVCQPEMLRLLDPPEDEQTDEEEGKEEENVQNRTQVPKKVDNRMRPNYATNDRFKQLRQLAESPAEKKAVVDRQNSTRRYFRPGHVEERKKKVLNDEEEAELEKQRLARQQEVARLAQKSAVKNNPLLKKLEKQQVEPHTPEKQVSALQKYLAVAQAADHMKRQSKVISSLQNKSYVSSSVFRQIPSDTSIEQPVRSPSPAFSKLTDNSDGRQDVDTEQLLHSSERMDTNLQKEKKDIEKDKQIDSEMHYSNDVQLMVATGKTDDETVSDKINPMQANLDHSKSQLELVAKEPLDCPTKPGEISHDNDHIAIIGEHNNTRSMIEHIEKKELAFSRTQEDTITAGNIINNRQVIQRGITEPNASQEAEHMKISSTTAACAEEPLSCKIPRSEKEEAQTNDDISTQSVDDISKAKKDEQPTYDIGDGVEKDNISLHSTNSVVINENETSNEEINCMMKESSELTTPAPVNDDYTAQDILSTPSETINKPSVIGEEINDIKDEEQRINTDGKCTLSIPYDDTSANAPSLENIANGEETNQSELANTAEMNEEAIEKVQEAFEQDNEVEEQSDESDEKAQHENAEHSNAKDKEYYKVQQAITEENHIRAEDDDLLHQQPGSLGETEDSDDKKIAKDDAASIILEESMKQKDISQVMQAEEMRRLSGSQRSHWSSGIHTWENVMKRESMRSDRKSLAQYSESDSELWFDSHEEWLEHEEARKSLTMSLLTDNKEINVATVNEQEPIPKDTSTTEQKGHTALEQGVIEKRTSNESIHHQTARSVIEEDVDDTQPSDNETIRGFVINKNIPPKEKMVTVRLSDDTSVQSPVPSSFSSHRVSVSESIDTSAPPSPQDTKPTVAHIVKQESCGNVTVGPTCSYVRPISRSEEAQPKDTTTTESIQESIKIELAPQYQYQNKGTPELLDVSMAANDAPKSPVLPSNHGKLYIHVSGAHNLLLPLPKEVTYVRCVVSDGRYEYMSRYEVLGQEVLLDYECIVDAVPDMIITVALHVRPDYHVKPRTGLSAWFTSIRKQKESLCGYVHPEDGAIGQARFALAHMQHACHQKVYQASFDCFNSWYARTARERQRRQQYGAEEDVLKVVGNLSVEMLYLPVSDPTLPVPRNLRECDLALKIRQWHETCWQSGYLSTRPQSSSVWQRRYYRLIGSQFVGYESQERSWKPVERYDIADAVRLSVAAEQTLVTLVDMPDKRVFQPETICADNRRGFFRLAFPEFHIDCVCDEVEQSEEWVKALRSMIGRVPLKLPFSV</sequence>
<dbReference type="PROSITE" id="PS50088">
    <property type="entry name" value="ANK_REPEAT"/>
    <property type="match status" value="1"/>
</dbReference>
<dbReference type="Gene3D" id="2.30.29.30">
    <property type="entry name" value="Pleckstrin-homology domain (PH domain)/Phosphotyrosine-binding domain (PTB)"/>
    <property type="match status" value="1"/>
</dbReference>
<dbReference type="OrthoDB" id="2123378at2759"/>
<feature type="compositionally biased region" description="Acidic residues" evidence="4">
    <location>
        <begin position="713"/>
        <end position="726"/>
    </location>
</feature>
<dbReference type="InterPro" id="IPR036770">
    <property type="entry name" value="Ankyrin_rpt-contain_sf"/>
</dbReference>
<keyword evidence="1" id="KW-0132">Cell division</keyword>
<dbReference type="Proteomes" id="UP000605846">
    <property type="component" value="Unassembled WGS sequence"/>
</dbReference>
<feature type="domain" description="PH" evidence="5">
    <location>
        <begin position="1287"/>
        <end position="1405"/>
    </location>
</feature>
<dbReference type="GO" id="GO:0005525">
    <property type="term" value="F:GTP binding"/>
    <property type="evidence" value="ECO:0007669"/>
    <property type="project" value="TreeGrafter"/>
</dbReference>
<dbReference type="PANTHER" id="PTHR36100:SF1">
    <property type="entry name" value="BUD SITE SELECTION PROTEIN 4"/>
    <property type="match status" value="1"/>
</dbReference>
<dbReference type="InterPro" id="IPR011993">
    <property type="entry name" value="PH-like_dom_sf"/>
</dbReference>
<keyword evidence="3" id="KW-0040">ANK repeat</keyword>
<feature type="compositionally biased region" description="Acidic residues" evidence="4">
    <location>
        <begin position="168"/>
        <end position="180"/>
    </location>
</feature>
<accession>A0A8H7ETQ8</accession>
<keyword evidence="2" id="KW-0131">Cell cycle</keyword>
<name>A0A8H7ETQ8_9FUNG</name>
<organism evidence="6 7">
    <name type="scientific">Apophysomyces ossiformis</name>
    <dbReference type="NCBI Taxonomy" id="679940"/>
    <lineage>
        <taxon>Eukaryota</taxon>
        <taxon>Fungi</taxon>
        <taxon>Fungi incertae sedis</taxon>
        <taxon>Mucoromycota</taxon>
        <taxon>Mucoromycotina</taxon>
        <taxon>Mucoromycetes</taxon>
        <taxon>Mucorales</taxon>
        <taxon>Mucorineae</taxon>
        <taxon>Mucoraceae</taxon>
        <taxon>Apophysomyces</taxon>
    </lineage>
</organism>
<feature type="compositionally biased region" description="Basic and acidic residues" evidence="4">
    <location>
        <begin position="562"/>
        <end position="571"/>
    </location>
</feature>
<evidence type="ECO:0000256" key="1">
    <source>
        <dbReference type="ARBA" id="ARBA00022618"/>
    </source>
</evidence>
<keyword evidence="7" id="KW-1185">Reference proteome</keyword>
<feature type="region of interest" description="Disordered" evidence="4">
    <location>
        <begin position="967"/>
        <end position="1006"/>
    </location>
</feature>
<protein>
    <submittedName>
        <fullName evidence="6">Bud site selection protein bud4</fullName>
    </submittedName>
</protein>
<evidence type="ECO:0000256" key="2">
    <source>
        <dbReference type="ARBA" id="ARBA00023306"/>
    </source>
</evidence>
<feature type="repeat" description="ANK" evidence="3">
    <location>
        <begin position="116"/>
        <end position="148"/>
    </location>
</feature>
<evidence type="ECO:0000259" key="5">
    <source>
        <dbReference type="PROSITE" id="PS50003"/>
    </source>
</evidence>
<feature type="region of interest" description="Disordered" evidence="4">
    <location>
        <begin position="342"/>
        <end position="368"/>
    </location>
</feature>
<dbReference type="EMBL" id="JABAYA010000009">
    <property type="protein sequence ID" value="KAF7731591.1"/>
    <property type="molecule type" value="Genomic_DNA"/>
</dbReference>
<dbReference type="PROSITE" id="PS50003">
    <property type="entry name" value="PH_DOMAIN"/>
    <property type="match status" value="1"/>
</dbReference>
<evidence type="ECO:0000313" key="7">
    <source>
        <dbReference type="Proteomes" id="UP000605846"/>
    </source>
</evidence>
<feature type="region of interest" description="Disordered" evidence="4">
    <location>
        <begin position="168"/>
        <end position="199"/>
    </location>
</feature>
<proteinExistence type="predicted"/>
<feature type="compositionally biased region" description="Polar residues" evidence="4">
    <location>
        <begin position="993"/>
        <end position="1005"/>
    </location>
</feature>
<feature type="compositionally biased region" description="Basic and acidic residues" evidence="4">
    <location>
        <begin position="727"/>
        <end position="745"/>
    </location>
</feature>
<gene>
    <name evidence="6" type="primary">BUD4_2</name>
    <name evidence="6" type="ORF">EC973_009355</name>
</gene>